<organism evidence="1 2">
    <name type="scientific">Dreissena polymorpha</name>
    <name type="common">Zebra mussel</name>
    <name type="synonym">Mytilus polymorpha</name>
    <dbReference type="NCBI Taxonomy" id="45954"/>
    <lineage>
        <taxon>Eukaryota</taxon>
        <taxon>Metazoa</taxon>
        <taxon>Spiralia</taxon>
        <taxon>Lophotrochozoa</taxon>
        <taxon>Mollusca</taxon>
        <taxon>Bivalvia</taxon>
        <taxon>Autobranchia</taxon>
        <taxon>Heteroconchia</taxon>
        <taxon>Euheterodonta</taxon>
        <taxon>Imparidentia</taxon>
        <taxon>Neoheterodontei</taxon>
        <taxon>Myida</taxon>
        <taxon>Dreissenoidea</taxon>
        <taxon>Dreissenidae</taxon>
        <taxon>Dreissena</taxon>
    </lineage>
</organism>
<dbReference type="EMBL" id="JAIWYP010000003">
    <property type="protein sequence ID" value="KAH3847871.1"/>
    <property type="molecule type" value="Genomic_DNA"/>
</dbReference>
<reference evidence="1" key="1">
    <citation type="journal article" date="2019" name="bioRxiv">
        <title>The Genome of the Zebra Mussel, Dreissena polymorpha: A Resource for Invasive Species Research.</title>
        <authorList>
            <person name="McCartney M.A."/>
            <person name="Auch B."/>
            <person name="Kono T."/>
            <person name="Mallez S."/>
            <person name="Zhang Y."/>
            <person name="Obille A."/>
            <person name="Becker A."/>
            <person name="Abrahante J.E."/>
            <person name="Garbe J."/>
            <person name="Badalamenti J.P."/>
            <person name="Herman A."/>
            <person name="Mangelson H."/>
            <person name="Liachko I."/>
            <person name="Sullivan S."/>
            <person name="Sone E.D."/>
            <person name="Koren S."/>
            <person name="Silverstein K.A.T."/>
            <person name="Beckman K.B."/>
            <person name="Gohl D.M."/>
        </authorList>
    </citation>
    <scope>NUCLEOTIDE SEQUENCE</scope>
    <source>
        <strain evidence="1">Duluth1</strain>
        <tissue evidence="1">Whole animal</tissue>
    </source>
</reference>
<name>A0A9D4KZR0_DREPO</name>
<proteinExistence type="predicted"/>
<accession>A0A9D4KZR0</accession>
<dbReference type="Proteomes" id="UP000828390">
    <property type="component" value="Unassembled WGS sequence"/>
</dbReference>
<evidence type="ECO:0000313" key="2">
    <source>
        <dbReference type="Proteomes" id="UP000828390"/>
    </source>
</evidence>
<keyword evidence="2" id="KW-1185">Reference proteome</keyword>
<evidence type="ECO:0000313" key="1">
    <source>
        <dbReference type="EMBL" id="KAH3847871.1"/>
    </source>
</evidence>
<gene>
    <name evidence="1" type="ORF">DPMN_090206</name>
</gene>
<reference evidence="1" key="2">
    <citation type="submission" date="2020-11" db="EMBL/GenBank/DDBJ databases">
        <authorList>
            <person name="McCartney M.A."/>
            <person name="Auch B."/>
            <person name="Kono T."/>
            <person name="Mallez S."/>
            <person name="Becker A."/>
            <person name="Gohl D.M."/>
            <person name="Silverstein K.A.T."/>
            <person name="Koren S."/>
            <person name="Bechman K.B."/>
            <person name="Herman A."/>
            <person name="Abrahante J.E."/>
            <person name="Garbe J."/>
        </authorList>
    </citation>
    <scope>NUCLEOTIDE SEQUENCE</scope>
    <source>
        <strain evidence="1">Duluth1</strain>
        <tissue evidence="1">Whole animal</tissue>
    </source>
</reference>
<sequence length="85" mass="9959">MKHVNQAVKLGFDQMTIKLEDHKMSASGNYAYLHMSLPVFLMLKSYCAIMKTDDTDANEQFVFRHGADEARHSIINRWLKRAWKK</sequence>
<protein>
    <submittedName>
        <fullName evidence="1">Uncharacterized protein</fullName>
    </submittedName>
</protein>
<comment type="caution">
    <text evidence="1">The sequence shown here is derived from an EMBL/GenBank/DDBJ whole genome shotgun (WGS) entry which is preliminary data.</text>
</comment>
<dbReference type="AlphaFoldDB" id="A0A9D4KZR0"/>